<sequence>MHNYGADLLKNDLQMDIYKTLMMTFNGLFTFKTITCGSERLGSSCLGCERLVCMGSMQYIGSMKSSHQDSEAHFGSEAHLGSSAKTCHSMNRANPNAMARLQQSLWLPECRSCKGRCLK</sequence>
<keyword evidence="2" id="KW-1185">Reference proteome</keyword>
<dbReference type="Proteomes" id="UP000499080">
    <property type="component" value="Unassembled WGS sequence"/>
</dbReference>
<organism evidence="1 2">
    <name type="scientific">Araneus ventricosus</name>
    <name type="common">Orbweaver spider</name>
    <name type="synonym">Epeira ventricosa</name>
    <dbReference type="NCBI Taxonomy" id="182803"/>
    <lineage>
        <taxon>Eukaryota</taxon>
        <taxon>Metazoa</taxon>
        <taxon>Ecdysozoa</taxon>
        <taxon>Arthropoda</taxon>
        <taxon>Chelicerata</taxon>
        <taxon>Arachnida</taxon>
        <taxon>Araneae</taxon>
        <taxon>Araneomorphae</taxon>
        <taxon>Entelegynae</taxon>
        <taxon>Araneoidea</taxon>
        <taxon>Araneidae</taxon>
        <taxon>Araneus</taxon>
    </lineage>
</organism>
<reference evidence="1 2" key="1">
    <citation type="journal article" date="2019" name="Sci. Rep.">
        <title>Orb-weaving spider Araneus ventricosus genome elucidates the spidroin gene catalogue.</title>
        <authorList>
            <person name="Kono N."/>
            <person name="Nakamura H."/>
            <person name="Ohtoshi R."/>
            <person name="Moran D.A.P."/>
            <person name="Shinohara A."/>
            <person name="Yoshida Y."/>
            <person name="Fujiwara M."/>
            <person name="Mori M."/>
            <person name="Tomita M."/>
            <person name="Arakawa K."/>
        </authorList>
    </citation>
    <scope>NUCLEOTIDE SEQUENCE [LARGE SCALE GENOMIC DNA]</scope>
</reference>
<evidence type="ECO:0000313" key="1">
    <source>
        <dbReference type="EMBL" id="GBM56873.1"/>
    </source>
</evidence>
<dbReference type="EMBL" id="BGPR01001566">
    <property type="protein sequence ID" value="GBM56873.1"/>
    <property type="molecule type" value="Genomic_DNA"/>
</dbReference>
<protein>
    <submittedName>
        <fullName evidence="1">Uncharacterized protein</fullName>
    </submittedName>
</protein>
<dbReference type="AlphaFoldDB" id="A0A4Y2GTM0"/>
<proteinExistence type="predicted"/>
<accession>A0A4Y2GTM0</accession>
<gene>
    <name evidence="1" type="ORF">AVEN_227373_1</name>
</gene>
<evidence type="ECO:0000313" key="2">
    <source>
        <dbReference type="Proteomes" id="UP000499080"/>
    </source>
</evidence>
<name>A0A4Y2GTM0_ARAVE</name>
<comment type="caution">
    <text evidence="1">The sequence shown here is derived from an EMBL/GenBank/DDBJ whole genome shotgun (WGS) entry which is preliminary data.</text>
</comment>